<dbReference type="EMBL" id="KZ613883">
    <property type="protein sequence ID" value="PMD53386.1"/>
    <property type="molecule type" value="Genomic_DNA"/>
</dbReference>
<reference evidence="3 4" key="1">
    <citation type="submission" date="2016-04" db="EMBL/GenBank/DDBJ databases">
        <title>A degradative enzymes factory behind the ericoid mycorrhizal symbiosis.</title>
        <authorList>
            <consortium name="DOE Joint Genome Institute"/>
            <person name="Martino E."/>
            <person name="Morin E."/>
            <person name="Grelet G."/>
            <person name="Kuo A."/>
            <person name="Kohler A."/>
            <person name="Daghino S."/>
            <person name="Barry K."/>
            <person name="Choi C."/>
            <person name="Cichocki N."/>
            <person name="Clum A."/>
            <person name="Copeland A."/>
            <person name="Hainaut M."/>
            <person name="Haridas S."/>
            <person name="Labutti K."/>
            <person name="Lindquist E."/>
            <person name="Lipzen A."/>
            <person name="Khouja H.-R."/>
            <person name="Murat C."/>
            <person name="Ohm R."/>
            <person name="Olson A."/>
            <person name="Spatafora J."/>
            <person name="Veneault-Fourrey C."/>
            <person name="Henrissat B."/>
            <person name="Grigoriev I."/>
            <person name="Martin F."/>
            <person name="Perotto S."/>
        </authorList>
    </citation>
    <scope>NUCLEOTIDE SEQUENCE [LARGE SCALE GENOMIC DNA]</scope>
    <source>
        <strain evidence="3 4">E</strain>
    </source>
</reference>
<dbReference type="OrthoDB" id="5429770at2759"/>
<dbReference type="STRING" id="1095630.A0A2J6SRH6"/>
<dbReference type="GO" id="GO:0000981">
    <property type="term" value="F:DNA-binding transcription factor activity, RNA polymerase II-specific"/>
    <property type="evidence" value="ECO:0007669"/>
    <property type="project" value="InterPro"/>
</dbReference>
<dbReference type="Proteomes" id="UP000235371">
    <property type="component" value="Unassembled WGS sequence"/>
</dbReference>
<dbReference type="Pfam" id="PF11951">
    <property type="entry name" value="Fungal_trans_2"/>
    <property type="match status" value="1"/>
</dbReference>
<evidence type="ECO:0000313" key="4">
    <source>
        <dbReference type="Proteomes" id="UP000235371"/>
    </source>
</evidence>
<sequence length="526" mass="59775">MVYCGKPSRACSNCRSRQAKCDRKQECGQCRRAGLQYPGPRDSNELVFRDQSQEVSRKVTTKSSRSIIPKSIIATTLEQAKALFFNRYVNGNAKTYDYIASFIPKTDWVSCLSAAVDAASLAYFSTQNSSPVVLKYARENYVLALRLVGEALQSRDQATKDPTLVSVLLLDLFEKLTRTHRSSDSWTKHMKGAIELVKLRGDAQFRSVLGLRLFLQFHSTLLIGCLQHNARVPCHLIELRREASQYIDSKDPKWNFSEIVLRFVALRAETREGRFKSKELLDTARRLDAELKVVAETVPPEWKYNIVMVPSPVEEVYGEYFHLYMDYHMTHTWNNIRIIRILLNELIREHYLSQADPAELSSIFSPESHHDDYAHVSDCILTLSTEIVASVPQYTQLPRHVNGSMSEPSSIEYSTHYPLIPRKNPLSHLPRISSSNSIQAKVKLGPQDFTLFETSRCYSLVFPLYVVGSLEVCSDSMQEWILTTLAFLKNIVGIKEAAVAAGYLKGREKINPWSLYAMIGSYSFSA</sequence>
<dbReference type="InterPro" id="IPR053175">
    <property type="entry name" value="DHMBA_Reg_Transcription_Factor"/>
</dbReference>
<keyword evidence="1" id="KW-0539">Nucleus</keyword>
<dbReference type="SUPFAM" id="SSF57701">
    <property type="entry name" value="Zn2/Cys6 DNA-binding domain"/>
    <property type="match status" value="1"/>
</dbReference>
<dbReference type="Gene3D" id="4.10.240.10">
    <property type="entry name" value="Zn(2)-C6 fungal-type DNA-binding domain"/>
    <property type="match status" value="1"/>
</dbReference>
<proteinExistence type="predicted"/>
<evidence type="ECO:0000256" key="1">
    <source>
        <dbReference type="ARBA" id="ARBA00023242"/>
    </source>
</evidence>
<protein>
    <recommendedName>
        <fullName evidence="2">Zn(2)-C6 fungal-type domain-containing protein</fullName>
    </recommendedName>
</protein>
<dbReference type="GeneID" id="36593319"/>
<dbReference type="InterPro" id="IPR036864">
    <property type="entry name" value="Zn2-C6_fun-type_DNA-bd_sf"/>
</dbReference>
<dbReference type="RefSeq" id="XP_024730290.1">
    <property type="nucleotide sequence ID" value="XM_024885242.1"/>
</dbReference>
<dbReference type="InterPro" id="IPR001138">
    <property type="entry name" value="Zn2Cys6_DnaBD"/>
</dbReference>
<dbReference type="CDD" id="cd00067">
    <property type="entry name" value="GAL4"/>
    <property type="match status" value="1"/>
</dbReference>
<organism evidence="3 4">
    <name type="scientific">Hyaloscypha bicolor E</name>
    <dbReference type="NCBI Taxonomy" id="1095630"/>
    <lineage>
        <taxon>Eukaryota</taxon>
        <taxon>Fungi</taxon>
        <taxon>Dikarya</taxon>
        <taxon>Ascomycota</taxon>
        <taxon>Pezizomycotina</taxon>
        <taxon>Leotiomycetes</taxon>
        <taxon>Helotiales</taxon>
        <taxon>Hyaloscyphaceae</taxon>
        <taxon>Hyaloscypha</taxon>
        <taxon>Hyaloscypha bicolor</taxon>
    </lineage>
</organism>
<dbReference type="PANTHER" id="PTHR38791:SF1">
    <property type="entry name" value="TRANSCRIPTION FACTOR, PUTATIVE-RELATED"/>
    <property type="match status" value="1"/>
</dbReference>
<keyword evidence="4" id="KW-1185">Reference proteome</keyword>
<dbReference type="SMART" id="SM00066">
    <property type="entry name" value="GAL4"/>
    <property type="match status" value="1"/>
</dbReference>
<dbReference type="GO" id="GO:0008270">
    <property type="term" value="F:zinc ion binding"/>
    <property type="evidence" value="ECO:0007669"/>
    <property type="project" value="InterPro"/>
</dbReference>
<name>A0A2J6SRH6_9HELO</name>
<dbReference type="InterPro" id="IPR021858">
    <property type="entry name" value="Fun_TF"/>
</dbReference>
<dbReference type="AlphaFoldDB" id="A0A2J6SRH6"/>
<evidence type="ECO:0000313" key="3">
    <source>
        <dbReference type="EMBL" id="PMD53386.1"/>
    </source>
</evidence>
<dbReference type="InParanoid" id="A0A2J6SRH6"/>
<gene>
    <name evidence="3" type="ORF">K444DRAFT_646770</name>
</gene>
<evidence type="ECO:0000259" key="2">
    <source>
        <dbReference type="SMART" id="SM00066"/>
    </source>
</evidence>
<dbReference type="PANTHER" id="PTHR38791">
    <property type="entry name" value="ZN(II)2CYS6 TRANSCRIPTION FACTOR (EUROFUNG)-RELATED-RELATED"/>
    <property type="match status" value="1"/>
</dbReference>
<accession>A0A2J6SRH6</accession>
<feature type="domain" description="Zn(2)-C6 fungal-type" evidence="2">
    <location>
        <begin position="5"/>
        <end position="46"/>
    </location>
</feature>